<dbReference type="Gene3D" id="3.40.50.1820">
    <property type="entry name" value="alpha/beta hydrolase"/>
    <property type="match status" value="1"/>
</dbReference>
<dbReference type="InterPro" id="IPR029058">
    <property type="entry name" value="AB_hydrolase_fold"/>
</dbReference>
<gene>
    <name evidence="3" type="ORF">KC729_07070</name>
</gene>
<comment type="caution">
    <text evidence="3">The sequence shown here is derived from an EMBL/GenBank/DDBJ whole genome shotgun (WGS) entry which is preliminary data.</text>
</comment>
<accession>A0A956LXY6</accession>
<feature type="region of interest" description="Disordered" evidence="1">
    <location>
        <begin position="259"/>
        <end position="280"/>
    </location>
</feature>
<keyword evidence="3" id="KW-0378">Hydrolase</keyword>
<dbReference type="Gene3D" id="3.30.300.20">
    <property type="match status" value="1"/>
</dbReference>
<dbReference type="InterPro" id="IPR053145">
    <property type="entry name" value="AB_hydrolase_Est10"/>
</dbReference>
<evidence type="ECO:0000313" key="4">
    <source>
        <dbReference type="Proteomes" id="UP000697710"/>
    </source>
</evidence>
<dbReference type="GO" id="GO:0052689">
    <property type="term" value="F:carboxylic ester hydrolase activity"/>
    <property type="evidence" value="ECO:0007669"/>
    <property type="project" value="TreeGrafter"/>
</dbReference>
<dbReference type="AlphaFoldDB" id="A0A956LXY6"/>
<reference evidence="3" key="2">
    <citation type="journal article" date="2021" name="Microbiome">
        <title>Successional dynamics and alternative stable states in a saline activated sludge microbial community over 9 years.</title>
        <authorList>
            <person name="Wang Y."/>
            <person name="Ye J."/>
            <person name="Ju F."/>
            <person name="Liu L."/>
            <person name="Boyd J.A."/>
            <person name="Deng Y."/>
            <person name="Parks D.H."/>
            <person name="Jiang X."/>
            <person name="Yin X."/>
            <person name="Woodcroft B.J."/>
            <person name="Tyson G.W."/>
            <person name="Hugenholtz P."/>
            <person name="Polz M.F."/>
            <person name="Zhang T."/>
        </authorList>
    </citation>
    <scope>NUCLEOTIDE SEQUENCE</scope>
    <source>
        <strain evidence="3">HKST-UBA01</strain>
    </source>
</reference>
<dbReference type="Proteomes" id="UP000697710">
    <property type="component" value="Unassembled WGS sequence"/>
</dbReference>
<dbReference type="InterPro" id="IPR015946">
    <property type="entry name" value="KH_dom-like_a/b"/>
</dbReference>
<sequence>MPRSEKLSFVNEEGVELSGRLEWPDGDPAAFAIFAHCFTCSKDIAAASRISRALSGRGIAVLRFDFTGIGNSDGDFANTNFSSNLADLLAAAEHLRSQHRAPSLLVGHSLGGAAVLGVGARIPEVEAIVTIGAPSEPQHVTRLLADSVEAIERDGCAYVQLGARRFEIKKQFLDDLEDATFTSRIRALRCALLVCHSPRDEIVPIDEARKIFEAARHPKSFLSLDDADHLLTHAEDSEYVAGTIAAWASRYLPTLPVGNAASQPTQSRSVQSRPVEAPPSGMIAAHASEDASDVAETPPPGTVVVTEVAGLEQSIQLGPHHLFADEPVDVGGTDKGPNPYDLLLAALGACTS</sequence>
<proteinExistence type="predicted"/>
<dbReference type="SUPFAM" id="SSF82784">
    <property type="entry name" value="OsmC-like"/>
    <property type="match status" value="1"/>
</dbReference>
<dbReference type="PANTHER" id="PTHR43265">
    <property type="entry name" value="ESTERASE ESTD"/>
    <property type="match status" value="1"/>
</dbReference>
<organism evidence="3 4">
    <name type="scientific">Eiseniibacteriota bacterium</name>
    <dbReference type="NCBI Taxonomy" id="2212470"/>
    <lineage>
        <taxon>Bacteria</taxon>
        <taxon>Candidatus Eiseniibacteriota</taxon>
    </lineage>
</organism>
<evidence type="ECO:0000256" key="1">
    <source>
        <dbReference type="SAM" id="MobiDB-lite"/>
    </source>
</evidence>
<evidence type="ECO:0000313" key="3">
    <source>
        <dbReference type="EMBL" id="MCA9727426.1"/>
    </source>
</evidence>
<dbReference type="PANTHER" id="PTHR43265:SF1">
    <property type="entry name" value="ESTERASE ESTD"/>
    <property type="match status" value="1"/>
</dbReference>
<reference evidence="3" key="1">
    <citation type="submission" date="2020-04" db="EMBL/GenBank/DDBJ databases">
        <authorList>
            <person name="Zhang T."/>
        </authorList>
    </citation>
    <scope>NUCLEOTIDE SEQUENCE</scope>
    <source>
        <strain evidence="3">HKST-UBA01</strain>
    </source>
</reference>
<dbReference type="InterPro" id="IPR036102">
    <property type="entry name" value="OsmC/Ohrsf"/>
</dbReference>
<feature type="compositionally biased region" description="Polar residues" evidence="1">
    <location>
        <begin position="260"/>
        <end position="272"/>
    </location>
</feature>
<dbReference type="InterPro" id="IPR022742">
    <property type="entry name" value="Hydrolase_4"/>
</dbReference>
<feature type="domain" description="Serine aminopeptidase S33" evidence="2">
    <location>
        <begin position="48"/>
        <end position="139"/>
    </location>
</feature>
<protein>
    <submittedName>
        <fullName evidence="3">Alpha/beta fold hydrolase</fullName>
    </submittedName>
</protein>
<feature type="non-terminal residue" evidence="3">
    <location>
        <position position="352"/>
    </location>
</feature>
<dbReference type="EMBL" id="JAGQHR010000162">
    <property type="protein sequence ID" value="MCA9727426.1"/>
    <property type="molecule type" value="Genomic_DNA"/>
</dbReference>
<dbReference type="SUPFAM" id="SSF53474">
    <property type="entry name" value="alpha/beta-Hydrolases"/>
    <property type="match status" value="1"/>
</dbReference>
<evidence type="ECO:0000259" key="2">
    <source>
        <dbReference type="Pfam" id="PF12146"/>
    </source>
</evidence>
<dbReference type="Pfam" id="PF12146">
    <property type="entry name" value="Hydrolase_4"/>
    <property type="match status" value="1"/>
</dbReference>
<name>A0A956LXY6_UNCEI</name>